<keyword evidence="7" id="KW-1185">Reference proteome</keyword>
<name>A0A0L0DTI7_THETB</name>
<dbReference type="OrthoDB" id="8068875at2759"/>
<dbReference type="SMART" id="SM00119">
    <property type="entry name" value="HECTc"/>
    <property type="match status" value="1"/>
</dbReference>
<dbReference type="InterPro" id="IPR013320">
    <property type="entry name" value="ConA-like_dom_sf"/>
</dbReference>
<dbReference type="Pfam" id="PF00632">
    <property type="entry name" value="HECT"/>
    <property type="match status" value="1"/>
</dbReference>
<sequence>MSSMEAEAVERVLATVPDLAHVADPLAVLSIPSNGILPSNMSPDLMLASAGSDSFRVSAKRLEQEQKEMAVLDQVAALSRDAPPQLLARLRALLTGLTAVTIAEDGFVAIAAHREALGLAIASAIASVFKSSADAEASTASLPDPDDSLRPEGGDAGGMSGLMAGMLPQAGASAADTLVMTGLRTLLLISSSVATSSPGLLAALLAEFSATLAALPDFSLLSPRIPRKQAFDLQASGVTLPAAMVTTLHAWLATLPSDLATAALGLRASLVVHRGELPSVLALARELYFTDGDVPVAALAPALATVTRYAPRRRLPIPVVTASAPKPLEFSVESHPPLRDDGPKFSPVLAMAADGAVFCHSPNGLFRFAAGQTGEPSHAATSADDVVSSKCDVIVVGGLVLLYPVDSRGLAPVLAAHPQLYSTLDASLPPTFVAYSAANLSLVGSVCADGGGSIATANFADYPMWAPAELRAARLADAGMTASSPFTDGSSIWFIASTAAPELTAAMRAKHAGTINAMYLPAARFEALRFGLGPDAPLPAVTVLHKPVSSVGHELFARYDYTSSRRVYIDPSLRIAAPGKLTKWSISSGGRGPLILQVYRPRGSNTFELIGQNVFYAAGCGKAEYNVADIDVIDVAAGDVLGVYHLVDERGIALINGASSPAIPVLQPPEGGLEVGGVYTSSTTDAIKFCLRATVEPSRTSELAPESPECCLSWRPALLSSTSFFAATNGETLVVVADDSARGQAVINPRVARVVFEFALSSGALVEAYGLTDNQIQRSIARLGFAPLNGGLWLQPQTDAADATALAVIAPTGPAGSSLVPDIEPAATVAAALGPPASWASGPAIAAGLVGHLARIAESQDGSGTAAPLGILVSFEAIDELTKLASAAVAKLAVTPCDKSSQTILTSALRIMLTNVKAGGWQTLPQAGPALTAVHAARALVTSLLSETGLESVPELFATVCSLVMRMLEAGMNGLYSRADQVDLLALCVQALIGVESLSSSRAAFGRSMARLFHDPRVVARLCLSGTKTLDVLPAMDAIQHMLDDLLAREMATGLDRSGAKLRAALQCVVFSAARVASANRDALLAFIHGHVGQMVDHVAQCVDGAVDALVDGDEAAILEQLKTKTEMVVDVLPMLTPLLGSADFVGPTFADGGVLKSLVGLRERVLKLEAAAESVAAAKGAEGSWMSTTEVTMEQVVETAHPYSNDMDEYQSVCLPGATLLQLHFDSRCSSESSCDYLRLYAADRETPLLNERRFEGSEGSWPTTPVVVPGPLVYFRFVSDSSHVQWGYRVKVVGKVNVPCINTPWLVELEESLCAALARGAGSLFVGAPVARAESSVATWLNSHLLRGGLETSMPRGVAEARAQLRAVADGQVAVDAVVTEEAALVQMLSSLPGSARREAVEAWAQPDGNLLAGVETLVAAAKGSVSRGHAYMALKESDELAELERTVFAVLVRHHGLEGLALRYIRSLPTGGEASARAGEESTLKRRKRPAALSVTVSSSGDAVPPELVAVWKRALGVRRWATFESRDSPELVAMVTSKARFLLGLVPTAARQALPKFSLGDLAEAQGSLRDLFATWKTRRGREPGSAQTPKIPKHPRLASNASDELEVELSSVPETDARTAASLSADISLFLKSDSVELDAVLDGMVARCARAEGRADALQLFHQLLVTTDVRGSGPILFALGLALRARAPTEGRTLHHYLDHVEGAHVECAIRIATTFEAVLVETVRVWRESRDDQPALRKMVAELWNQQFRKADVKLVASSGMLEAAWERTKFARGAAATDGDACRLDEVYTALYRALAATALVQHNGESDSDEAEVVIGGGGGGGEGRAAGLPLMTPHVSTLPLATRDAQVIQSATGELIFASMKQAMTNSNAEVMDGMLKVAASLGASPLVAETFASPSTVTLLLEWANAETISLTTRQGLVRLAARSLRFAPQSPAAARDSGEAFDAAVARRGVLDEVLARVSAHVVGKKPTSVPSTAAVTVSNSDTTRIVLLHELVGFVQAALEAGAWRRLALEMVTSALATAPAAIDASSETPEEVEAVWRPVLAAVYMAGGLRPAVMVGAVVEVSGDEAKRDGLVVGVDSATSLAWSDKRASTTAEVVHTISRDGGFEPSASSVALTSLEPMAELGHSLLSPDDAAGPLAALVVASEDVDDVSVAWFVREAKAAALVALGRMMAVCGSGSDSSCVESTLVEAVVALAGRHVPLSSLRHPYDIEGYRRLLAQHNTGPEDGMGVSLSGTKSATALMEEMPFAGVYFDWELDVLSDDESEDETGNGDSGGGDGTVDADDVELDLTEYWLECHARRASWRGKVPVYRLDVGNEVAFAAISDRSQLVASEPLDPVSVDGDGQVTVEEFANAEALSGNLVFVAAGGDGWPSGALVQVLAQAAATGCIGAVVQLPGAPATVKNGALTVDQVMASERAVSGTEAATALDALAKSAMACAAVFGEHGDFVSRGLGVLIGKPDDAGAKSSGESDGAGCEHHQLLRQFVADDVSSSDGAAAAVVLPGEVAAAALASQELADEASDGEFVSVDLDALTASMAVKDKSASGWPKPSDVDVCAMETQLQEALCILSARRVLTEMLKSGTLSAEMYALLPPLVQAVSVTLRAGVKTELSTLAEPVVMAMVNECGAGVSGDGGAAVAGERPGRAARSVVLTGTTTEVVTLPVADSSAGGCRVVRFGPQTVIPPGLAISIVVDGVSSGTVDPQAMVPVLVAGHTFTVSSVIMPGSEEKKKGKQLFARLDLQIAATESSSVEKVAQAGGSVELAAWLLRVLATTEGYSVTPEVVREAGRALQASRGGRRLRVTELVRDLVRQRGELDGVARAGLQWLVDGLRAKVRSDKPKRSGLVAQELQALFDVYLAVVSASNGADAPGAEAERSAGTSASASVSGSGQNKGKEEVEDDVGGRLSLLALEEDGGKMTPDVEPPSLAAQYTSHAIREGPLDDEPRVYQTWMESRGDGTFHCTRSFGTVRGDVVVHSGAWQYEVTAESVSELMIGWATPEFFSETSHDGCGDNVHGWSWDPSYRQRWHNGNYSTWPETSPTLSQGSVIGVMVDMEAGTTRYSVNGNEVGEPYNDVSATSLIAAVSLSSGGSVRVNFGTQPFVYPEPGYLPLAVGAESSVMATAAVSKGDGQANPKAEAKAEMYVAGLEQTDAALRSVLASRDLPERVYTSALQQYRKRVARVGPRSLAVSSKATRSVFSGAAKRGKATTVVGDRVVVAGTLAHDAASFETAPWMSVMGVSGTVYSIGSVEAPSQAFVYVVDEAVTQSEELAALAAQLIVPADSDAFGKLAAGDAAVRADERNVCEPVAMLKPSDGMSRMESVMRTFGGECMGEATAFAVRAHTSRLLSMDEVNESDEARASMIVGRSVIVIVQGSDTGPSLEACHVAVSGFGLMEASAGLHPASGVTWNNSQWSSEQDRELLEYAEAQARVLGRPLNAELWVGALGNAPPMRYPSLRGVSMDALRARFVVLAAINELAADFLPLVDLSRSDDAGSVAAMVCAGRGVLMRMIKSPQMSAVLEATTGESKGSREIKINRLKATQAREAVESGALSASERAARCMVGQAAELVVTWPAAALRSRSDQLWKIKFLNEGSVDAGGPYREMFSNWSAELMTAGLVDVLIPSPNMVHGLGETRDAWVVRPGATGVRDQVVMRFVGRLMGVAVRTSETLDLALCSLVWKAVVGEARDISDLAMVDTMAAQALAYVERIDEEGVDASCFTDIIDEMFEATLSDGTRVEVLPGGSSEPVTFERRHEWVRLVREARLAEADAAMTGLLFGLHEIVPAPALALLTWREAEQMVCGSPVVDLEVLRAATQYEKNIREDALVVTYLWRALGEFEQDDLKLYLKFVCGRTRLGATGTAGLSFKIDAHTSASDPNTAMVQSHSCFSTIDLPLMTDDSEAGYLGFKQRLLFAIRNCASVDTDFVV</sequence>
<evidence type="ECO:0000259" key="5">
    <source>
        <dbReference type="PROSITE" id="PS50237"/>
    </source>
</evidence>
<feature type="domain" description="HECT" evidence="5">
    <location>
        <begin position="3588"/>
        <end position="3913"/>
    </location>
</feature>
<evidence type="ECO:0000256" key="1">
    <source>
        <dbReference type="ARBA" id="ARBA00022786"/>
    </source>
</evidence>
<evidence type="ECO:0008006" key="8">
    <source>
        <dbReference type="Google" id="ProtNLM"/>
    </source>
</evidence>
<evidence type="ECO:0000256" key="2">
    <source>
        <dbReference type="PROSITE-ProRule" id="PRU00104"/>
    </source>
</evidence>
<evidence type="ECO:0000259" key="4">
    <source>
        <dbReference type="PROSITE" id="PS50188"/>
    </source>
</evidence>
<dbReference type="PROSITE" id="PS50237">
    <property type="entry name" value="HECT"/>
    <property type="match status" value="1"/>
</dbReference>
<dbReference type="PANTHER" id="PTHR46654:SF1">
    <property type="entry name" value="E3 UBIQUITIN-PROTEIN LIGASE HECTD3"/>
    <property type="match status" value="1"/>
</dbReference>
<gene>
    <name evidence="6" type="ORF">AMSG_11027</name>
</gene>
<dbReference type="InterPro" id="IPR042469">
    <property type="entry name" value="HECTD3"/>
</dbReference>
<dbReference type="Pfam" id="PF00622">
    <property type="entry name" value="SPRY"/>
    <property type="match status" value="1"/>
</dbReference>
<feature type="domain" description="B30.2/SPRY" evidence="4">
    <location>
        <begin position="2910"/>
        <end position="3115"/>
    </location>
</feature>
<dbReference type="GO" id="GO:0004842">
    <property type="term" value="F:ubiquitin-protein transferase activity"/>
    <property type="evidence" value="ECO:0007669"/>
    <property type="project" value="InterPro"/>
</dbReference>
<accession>A0A0L0DTI7</accession>
<dbReference type="STRING" id="461836.A0A0L0DTI7"/>
<dbReference type="SMART" id="SM00449">
    <property type="entry name" value="SPRY"/>
    <property type="match status" value="1"/>
</dbReference>
<dbReference type="InterPro" id="IPR035983">
    <property type="entry name" value="Hect_E3_ubiquitin_ligase"/>
</dbReference>
<dbReference type="Gene3D" id="3.30.2410.10">
    <property type="entry name" value="Hect, E3 ligase catalytic domain"/>
    <property type="match status" value="1"/>
</dbReference>
<dbReference type="eggNOG" id="KOG2242">
    <property type="taxonomic scope" value="Eukaryota"/>
</dbReference>
<proteinExistence type="predicted"/>
<dbReference type="SUPFAM" id="SSF56204">
    <property type="entry name" value="Hect, E3 ligase catalytic domain"/>
    <property type="match status" value="1"/>
</dbReference>
<dbReference type="SUPFAM" id="SSF49899">
    <property type="entry name" value="Concanavalin A-like lectins/glucanases"/>
    <property type="match status" value="1"/>
</dbReference>
<dbReference type="Gene3D" id="3.90.1750.10">
    <property type="entry name" value="Hect, E3 ligase catalytic domains"/>
    <property type="match status" value="1"/>
</dbReference>
<dbReference type="GeneID" id="25569101"/>
<dbReference type="InterPro" id="IPR000569">
    <property type="entry name" value="HECT_dom"/>
</dbReference>
<dbReference type="InterPro" id="IPR043136">
    <property type="entry name" value="B30.2/SPRY_sf"/>
</dbReference>
<dbReference type="PROSITE" id="PS50188">
    <property type="entry name" value="B302_SPRY"/>
    <property type="match status" value="1"/>
</dbReference>
<dbReference type="Proteomes" id="UP000054408">
    <property type="component" value="Unassembled WGS sequence"/>
</dbReference>
<organism evidence="6 7">
    <name type="scientific">Thecamonas trahens ATCC 50062</name>
    <dbReference type="NCBI Taxonomy" id="461836"/>
    <lineage>
        <taxon>Eukaryota</taxon>
        <taxon>Apusozoa</taxon>
        <taxon>Apusomonadida</taxon>
        <taxon>Apusomonadidae</taxon>
        <taxon>Thecamonas</taxon>
    </lineage>
</organism>
<dbReference type="EMBL" id="GL349500">
    <property type="protein sequence ID" value="KNC55371.1"/>
    <property type="molecule type" value="Genomic_DNA"/>
</dbReference>
<dbReference type="CDD" id="cd11709">
    <property type="entry name" value="SPRY"/>
    <property type="match status" value="1"/>
</dbReference>
<dbReference type="RefSeq" id="XP_013753005.1">
    <property type="nucleotide sequence ID" value="XM_013897551.1"/>
</dbReference>
<dbReference type="eggNOG" id="KOG1426">
    <property type="taxonomic scope" value="Eukaryota"/>
</dbReference>
<dbReference type="Gene3D" id="3.30.2160.10">
    <property type="entry name" value="Hect, E3 ligase catalytic domain"/>
    <property type="match status" value="1"/>
</dbReference>
<feature type="region of interest" description="Disordered" evidence="3">
    <location>
        <begin position="1583"/>
        <end position="1610"/>
    </location>
</feature>
<dbReference type="PANTHER" id="PTHR46654">
    <property type="entry name" value="E3 UBIQUITIN-PROTEIN LIGASE HECTD3"/>
    <property type="match status" value="1"/>
</dbReference>
<feature type="region of interest" description="Disordered" evidence="3">
    <location>
        <begin position="2882"/>
        <end position="2916"/>
    </location>
</feature>
<feature type="active site" description="Glycyl thioester intermediate" evidence="2">
    <location>
        <position position="3902"/>
    </location>
</feature>
<reference evidence="6 7" key="1">
    <citation type="submission" date="2010-05" db="EMBL/GenBank/DDBJ databases">
        <title>The Genome Sequence of Thecamonas trahens ATCC 50062.</title>
        <authorList>
            <consortium name="The Broad Institute Genome Sequencing Platform"/>
            <person name="Russ C."/>
            <person name="Cuomo C."/>
            <person name="Shea T."/>
            <person name="Young S.K."/>
            <person name="Zeng Q."/>
            <person name="Koehrsen M."/>
            <person name="Haas B."/>
            <person name="Borodovsky M."/>
            <person name="Guigo R."/>
            <person name="Alvarado L."/>
            <person name="Berlin A."/>
            <person name="Bochicchio J."/>
            <person name="Borenstein D."/>
            <person name="Chapman S."/>
            <person name="Chen Z."/>
            <person name="Freedman E."/>
            <person name="Gellesch M."/>
            <person name="Goldberg J."/>
            <person name="Griggs A."/>
            <person name="Gujja S."/>
            <person name="Heilman E."/>
            <person name="Heiman D."/>
            <person name="Hepburn T."/>
            <person name="Howarth C."/>
            <person name="Jen D."/>
            <person name="Larson L."/>
            <person name="Mehta T."/>
            <person name="Park D."/>
            <person name="Pearson M."/>
            <person name="Roberts A."/>
            <person name="Saif S."/>
            <person name="Shenoy N."/>
            <person name="Sisk P."/>
            <person name="Stolte C."/>
            <person name="Sykes S."/>
            <person name="Thomson T."/>
            <person name="Walk T."/>
            <person name="White J."/>
            <person name="Yandava C."/>
            <person name="Burger G."/>
            <person name="Gray M.W."/>
            <person name="Holland P.W.H."/>
            <person name="King N."/>
            <person name="Lang F.B.F."/>
            <person name="Roger A.J."/>
            <person name="Ruiz-Trillo I."/>
            <person name="Lander E."/>
            <person name="Nusbaum C."/>
        </authorList>
    </citation>
    <scope>NUCLEOTIDE SEQUENCE [LARGE SCALE GENOMIC DNA]</scope>
    <source>
        <strain evidence="6 7">ATCC 50062</strain>
    </source>
</reference>
<evidence type="ECO:0000256" key="3">
    <source>
        <dbReference type="SAM" id="MobiDB-lite"/>
    </source>
</evidence>
<keyword evidence="1 2" id="KW-0833">Ubl conjugation pathway</keyword>
<evidence type="ECO:0000313" key="6">
    <source>
        <dbReference type="EMBL" id="KNC55371.1"/>
    </source>
</evidence>
<protein>
    <recommendedName>
        <fullName evidence="8">HECT domain-containing protein</fullName>
    </recommendedName>
</protein>
<dbReference type="InterPro" id="IPR001870">
    <property type="entry name" value="B30.2/SPRY"/>
</dbReference>
<feature type="compositionally biased region" description="Low complexity" evidence="3">
    <location>
        <begin position="2891"/>
        <end position="2904"/>
    </location>
</feature>
<dbReference type="InterPro" id="IPR003877">
    <property type="entry name" value="SPRY_dom"/>
</dbReference>
<feature type="region of interest" description="Disordered" evidence="3">
    <location>
        <begin position="2275"/>
        <end position="2295"/>
    </location>
</feature>
<dbReference type="Gene3D" id="2.60.120.920">
    <property type="match status" value="1"/>
</dbReference>
<evidence type="ECO:0000313" key="7">
    <source>
        <dbReference type="Proteomes" id="UP000054408"/>
    </source>
</evidence>